<dbReference type="RefSeq" id="WP_004110392.1">
    <property type="nucleotide sequence ID" value="NZ_JAKNCL010000001.1"/>
</dbReference>
<reference evidence="1 2" key="1">
    <citation type="submission" date="2017-09" db="EMBL/GenBank/DDBJ databases">
        <title>Bacterial strain isolated from the female urinary microbiota.</title>
        <authorList>
            <person name="Thomas-White K."/>
            <person name="Kumar N."/>
            <person name="Forster S."/>
            <person name="Putonti C."/>
            <person name="Lawley T."/>
            <person name="Wolfe A.J."/>
        </authorList>
    </citation>
    <scope>NUCLEOTIDE SEQUENCE [LARGE SCALE GENOMIC DNA]</scope>
    <source>
        <strain evidence="1 2">UMB1686</strain>
    </source>
</reference>
<protein>
    <submittedName>
        <fullName evidence="1">Alcohol dehydrogenase</fullName>
    </submittedName>
</protein>
<evidence type="ECO:0000313" key="1">
    <source>
        <dbReference type="EMBL" id="PMC43109.1"/>
    </source>
</evidence>
<keyword evidence="2" id="KW-1185">Reference proteome</keyword>
<accession>A0A1P8J443</accession>
<organism evidence="1 2">
    <name type="scientific">Gardnerella greenwoodii</name>
    <dbReference type="NCBI Taxonomy" id="2914925"/>
    <lineage>
        <taxon>Bacteria</taxon>
        <taxon>Bacillati</taxon>
        <taxon>Actinomycetota</taxon>
        <taxon>Actinomycetes</taxon>
        <taxon>Bifidobacteriales</taxon>
        <taxon>Bifidobacteriaceae</taxon>
        <taxon>Gardnerella</taxon>
    </lineage>
</organism>
<name>A0A1P8J443_9BIFI</name>
<evidence type="ECO:0000313" key="2">
    <source>
        <dbReference type="Proteomes" id="UP000235771"/>
    </source>
</evidence>
<dbReference type="OrthoDB" id="3238162at2"/>
<comment type="caution">
    <text evidence="1">The sequence shown here is derived from an EMBL/GenBank/DDBJ whole genome shotgun (WGS) entry which is preliminary data.</text>
</comment>
<dbReference type="EMBL" id="PNGV01000001">
    <property type="protein sequence ID" value="PMC43109.1"/>
    <property type="molecule type" value="Genomic_DNA"/>
</dbReference>
<proteinExistence type="predicted"/>
<dbReference type="AlphaFoldDB" id="A0A1P8J443"/>
<sequence>MTAKPWSHRLPLWGRYATTCVSSAICALIGTFVHRAGAMNNLPYGFVVAMILLALSAWCSRARSGWWGLFVHAVVFSAVVWILALGFIGSAILVPVGFTIPMPWCVKYVGYFWLYGILIAHAILLCMPQRWFVVE</sequence>
<gene>
    <name evidence="1" type="ORF">CJ216_03225</name>
</gene>
<dbReference type="Proteomes" id="UP000235771">
    <property type="component" value="Unassembled WGS sequence"/>
</dbReference>
<dbReference type="GeneID" id="98326092"/>